<comment type="function">
    <text evidence="1">May be involved in a process influencing telomere capping.</text>
</comment>
<dbReference type="SMART" id="SM01312">
    <property type="entry name" value="RTC4"/>
    <property type="match status" value="1"/>
</dbReference>
<dbReference type="EMBL" id="CAMKVN010004928">
    <property type="protein sequence ID" value="CAI2188015.1"/>
    <property type="molecule type" value="Genomic_DNA"/>
</dbReference>
<organism evidence="10 11">
    <name type="scientific">Funneliformis geosporum</name>
    <dbReference type="NCBI Taxonomy" id="1117311"/>
    <lineage>
        <taxon>Eukaryota</taxon>
        <taxon>Fungi</taxon>
        <taxon>Fungi incertae sedis</taxon>
        <taxon>Mucoromycota</taxon>
        <taxon>Glomeromycotina</taxon>
        <taxon>Glomeromycetes</taxon>
        <taxon>Glomerales</taxon>
        <taxon>Glomeraceae</taxon>
        <taxon>Funneliformis</taxon>
    </lineage>
</organism>
<comment type="caution">
    <text evidence="10">The sequence shown here is derived from an EMBL/GenBank/DDBJ whole genome shotgun (WGS) entry which is preliminary data.</text>
</comment>
<dbReference type="Proteomes" id="UP001153678">
    <property type="component" value="Unassembled WGS sequence"/>
</dbReference>
<dbReference type="PANTHER" id="PTHR41391">
    <property type="entry name" value="RESTRICTION OF TELOMERE CAPPING PROTEIN 4"/>
    <property type="match status" value="1"/>
</dbReference>
<dbReference type="InterPro" id="IPR028094">
    <property type="entry name" value="RTC4_C"/>
</dbReference>
<dbReference type="Pfam" id="PF14474">
    <property type="entry name" value="RTC4"/>
    <property type="match status" value="1"/>
</dbReference>
<comment type="subcellular location">
    <subcellularLocation>
        <location evidence="3">Cytoplasm</location>
    </subcellularLocation>
    <subcellularLocation>
        <location evidence="2">Nucleus</location>
    </subcellularLocation>
</comment>
<dbReference type="AlphaFoldDB" id="A0A9W4WV35"/>
<feature type="compositionally biased region" description="Basic and acidic residues" evidence="8">
    <location>
        <begin position="20"/>
        <end position="30"/>
    </location>
</feature>
<dbReference type="GO" id="GO:0005634">
    <property type="term" value="C:nucleus"/>
    <property type="evidence" value="ECO:0007669"/>
    <property type="project" value="UniProtKB-SubCell"/>
</dbReference>
<keyword evidence="11" id="KW-1185">Reference proteome</keyword>
<evidence type="ECO:0000313" key="11">
    <source>
        <dbReference type="Proteomes" id="UP001153678"/>
    </source>
</evidence>
<dbReference type="GO" id="GO:0005737">
    <property type="term" value="C:cytoplasm"/>
    <property type="evidence" value="ECO:0007669"/>
    <property type="project" value="UniProtKB-SubCell"/>
</dbReference>
<feature type="region of interest" description="Disordered" evidence="8">
    <location>
        <begin position="1"/>
        <end position="100"/>
    </location>
</feature>
<keyword evidence="6" id="KW-0963">Cytoplasm</keyword>
<sequence>MQKRQTKLGCKKPLVKSKRFQKENEIEHSTKGLHGGSSTKEHSPFKKVSNYTHTPPRKLRVKNKRSPPNNENKHSGTSNISTKGLHGVSSNFTHTPPRKIAFPTNKLQKKYIIKELYKLENLNMTDLKDDDFMDISPKIKREVIIIDDDPEALNNQSDEFRAPSPTRNKYANLPEIDLLSDDETSIQSSNLRRKGEGSTEYKRCPYCNEDIPLPLPERIRAYLVKINPSARDKLSNQTQNISPSFFLQRSLNVIDQFEFCRLHNAESHIVPEGLEKNYPIKIDFERLPKRVKNLVPELMLIIKGKRKSLYRDVALSAYQEFGRARARKPTILMGRFQKFQPGYYGSKGASIIFSSLVSLFMNTNILTMDMTKPQEPLEYLNQVLVPETAIRLISRDRGGISLEDAREVMESSVEFGMYVHDVDDDPDNK</sequence>
<evidence type="ECO:0000256" key="4">
    <source>
        <dbReference type="ARBA" id="ARBA00009461"/>
    </source>
</evidence>
<evidence type="ECO:0000256" key="8">
    <source>
        <dbReference type="SAM" id="MobiDB-lite"/>
    </source>
</evidence>
<evidence type="ECO:0000256" key="5">
    <source>
        <dbReference type="ARBA" id="ARBA00015162"/>
    </source>
</evidence>
<evidence type="ECO:0000259" key="9">
    <source>
        <dbReference type="SMART" id="SM01312"/>
    </source>
</evidence>
<feature type="compositionally biased region" description="Polar residues" evidence="8">
    <location>
        <begin position="66"/>
        <end position="94"/>
    </location>
</feature>
<evidence type="ECO:0000313" key="10">
    <source>
        <dbReference type="EMBL" id="CAI2188015.1"/>
    </source>
</evidence>
<evidence type="ECO:0000256" key="6">
    <source>
        <dbReference type="ARBA" id="ARBA00022490"/>
    </source>
</evidence>
<feature type="compositionally biased region" description="Basic residues" evidence="8">
    <location>
        <begin position="1"/>
        <end position="19"/>
    </location>
</feature>
<protein>
    <recommendedName>
        <fullName evidence="5">Restriction of telomere capping protein 4</fullName>
    </recommendedName>
</protein>
<reference evidence="10" key="1">
    <citation type="submission" date="2022-08" db="EMBL/GenBank/DDBJ databases">
        <authorList>
            <person name="Kallberg Y."/>
            <person name="Tangrot J."/>
            <person name="Rosling A."/>
        </authorList>
    </citation>
    <scope>NUCLEOTIDE SEQUENCE</scope>
    <source>
        <strain evidence="10">Wild A</strain>
    </source>
</reference>
<keyword evidence="7" id="KW-0539">Nucleus</keyword>
<feature type="compositionally biased region" description="Basic residues" evidence="8">
    <location>
        <begin position="55"/>
        <end position="65"/>
    </location>
</feature>
<evidence type="ECO:0000256" key="3">
    <source>
        <dbReference type="ARBA" id="ARBA00004496"/>
    </source>
</evidence>
<dbReference type="OrthoDB" id="128308at2759"/>
<evidence type="ECO:0000256" key="2">
    <source>
        <dbReference type="ARBA" id="ARBA00004123"/>
    </source>
</evidence>
<comment type="similarity">
    <text evidence="4">Belongs to the RTC4 family.</text>
</comment>
<proteinExistence type="inferred from homology"/>
<evidence type="ECO:0000256" key="1">
    <source>
        <dbReference type="ARBA" id="ARBA00002738"/>
    </source>
</evidence>
<accession>A0A9W4WV35</accession>
<dbReference type="InterPro" id="IPR039024">
    <property type="entry name" value="RTC4"/>
</dbReference>
<evidence type="ECO:0000256" key="7">
    <source>
        <dbReference type="ARBA" id="ARBA00023242"/>
    </source>
</evidence>
<name>A0A9W4WV35_9GLOM</name>
<gene>
    <name evidence="10" type="ORF">FWILDA_LOCUS13369</name>
</gene>
<dbReference type="PANTHER" id="PTHR41391:SF1">
    <property type="entry name" value="RESTRICTION OF TELOMERE CAPPING PROTEIN 4"/>
    <property type="match status" value="1"/>
</dbReference>
<feature type="domain" description="Restriction of telomere capping protein 4 C-terminal" evidence="9">
    <location>
        <begin position="301"/>
        <end position="422"/>
    </location>
</feature>